<evidence type="ECO:0000313" key="2">
    <source>
        <dbReference type="EMBL" id="CAA9223133.1"/>
    </source>
</evidence>
<organism evidence="2">
    <name type="scientific">uncultured Acetobacteraceae bacterium</name>
    <dbReference type="NCBI Taxonomy" id="169975"/>
    <lineage>
        <taxon>Bacteria</taxon>
        <taxon>Pseudomonadati</taxon>
        <taxon>Pseudomonadota</taxon>
        <taxon>Alphaproteobacteria</taxon>
        <taxon>Acetobacterales</taxon>
        <taxon>Acetobacteraceae</taxon>
        <taxon>environmental samples</taxon>
    </lineage>
</organism>
<dbReference type="Pfam" id="PF08592">
    <property type="entry name" value="Anthrone_oxy"/>
    <property type="match status" value="1"/>
</dbReference>
<keyword evidence="1" id="KW-0812">Transmembrane</keyword>
<keyword evidence="1" id="KW-0472">Membrane</keyword>
<feature type="transmembrane region" description="Helical" evidence="1">
    <location>
        <begin position="59"/>
        <end position="79"/>
    </location>
</feature>
<feature type="transmembrane region" description="Helical" evidence="1">
    <location>
        <begin position="144"/>
        <end position="161"/>
    </location>
</feature>
<evidence type="ECO:0000256" key="1">
    <source>
        <dbReference type="SAM" id="Phobius"/>
    </source>
</evidence>
<dbReference type="InterPro" id="IPR013901">
    <property type="entry name" value="Anthrone_oxy"/>
</dbReference>
<dbReference type="EMBL" id="CADCTG010000078">
    <property type="protein sequence ID" value="CAA9223133.1"/>
    <property type="molecule type" value="Genomic_DNA"/>
</dbReference>
<dbReference type="AlphaFoldDB" id="A0A6J4HHA0"/>
<proteinExistence type="predicted"/>
<evidence type="ECO:0008006" key="3">
    <source>
        <dbReference type="Google" id="ProtNLM"/>
    </source>
</evidence>
<gene>
    <name evidence="2" type="ORF">AVDCRST_MAG08-708</name>
</gene>
<protein>
    <recommendedName>
        <fullName evidence="3">DUF1772 domain-containing protein</fullName>
    </recommendedName>
</protein>
<feature type="transmembrane region" description="Helical" evidence="1">
    <location>
        <begin position="86"/>
        <end position="108"/>
    </location>
</feature>
<accession>A0A6J4HHA0</accession>
<keyword evidence="1" id="KW-1133">Transmembrane helix</keyword>
<reference evidence="2" key="1">
    <citation type="submission" date="2020-02" db="EMBL/GenBank/DDBJ databases">
        <authorList>
            <person name="Meier V. D."/>
        </authorList>
    </citation>
    <scope>NUCLEOTIDE SEQUENCE</scope>
    <source>
        <strain evidence="2">AVDCRST_MAG08</strain>
    </source>
</reference>
<name>A0A6J4HHA0_9PROT</name>
<sequence length="163" mass="16353">MAAMLAAALALGLLAAAWSAGFFWAWSFTVMPGFAAAPPEAAVASMRAVNANIAGPGFAFVFFGPALFAALSAALAFAAGSGAAAWAALAAAVTYAAGVLGVTFAANIPLNNTLAAAPIVPDTAVEVWRRFAEPWTAWNHLRTAAASLAFLLLAAAAGLAMRN</sequence>